<name>A0ABQ0YLQ8_9NOCA</name>
<dbReference type="Gene3D" id="3.40.50.1820">
    <property type="entry name" value="alpha/beta hydrolase"/>
    <property type="match status" value="1"/>
</dbReference>
<dbReference type="InterPro" id="IPR029058">
    <property type="entry name" value="AB_hydrolase_fold"/>
</dbReference>
<dbReference type="PANTHER" id="PTHR43798">
    <property type="entry name" value="MONOACYLGLYCEROL LIPASE"/>
    <property type="match status" value="1"/>
</dbReference>
<keyword evidence="4" id="KW-1185">Reference proteome</keyword>
<dbReference type="PANTHER" id="PTHR43798:SF33">
    <property type="entry name" value="HYDROLASE, PUTATIVE (AFU_ORTHOLOGUE AFUA_2G14860)-RELATED"/>
    <property type="match status" value="1"/>
</dbReference>
<feature type="domain" description="AB hydrolase-1" evidence="2">
    <location>
        <begin position="41"/>
        <end position="262"/>
    </location>
</feature>
<dbReference type="InterPro" id="IPR050266">
    <property type="entry name" value="AB_hydrolase_sf"/>
</dbReference>
<evidence type="ECO:0000313" key="4">
    <source>
        <dbReference type="Proteomes" id="UP000325466"/>
    </source>
</evidence>
<proteinExistence type="predicted"/>
<comment type="caution">
    <text evidence="3">The sequence shown here is derived from an EMBL/GenBank/DDBJ whole genome shotgun (WGS) entry which is preliminary data.</text>
</comment>
<sequence>MHYRHRSPMTRAHGHHTAIHWSTVRVDDRAEVCGVLGRGSPVVFVPGWGLTPWIYRHALARLARSCRVYAPVIPGFAGVPDRPLDKRTLADGAAWLGRFLGAAGLGPVTLVGHSFGGALAIRTAHDLPDRIARLVLVNSVGAGAWPDVNGATPPLGDGPLWERGAEALGDALSLRMLASTTRTRPTTTTTSRHDVGDPGSVGRTDPTARRGDLTAEGHRLAQRRLPVALVWSRGDRLVPWASVESLRAGLGGPPVFTVAGGHGWPITDPECFGHTMRTAFNRLPTEVAS</sequence>
<dbReference type="Pfam" id="PF00561">
    <property type="entry name" value="Abhydrolase_1"/>
    <property type="match status" value="1"/>
</dbReference>
<gene>
    <name evidence="3" type="ORF">RAJCM14343_2703</name>
</gene>
<keyword evidence="3" id="KW-0378">Hydrolase</keyword>
<protein>
    <submittedName>
        <fullName evidence="3">Alpha/beta hydrolase fold</fullName>
    </submittedName>
</protein>
<evidence type="ECO:0000313" key="3">
    <source>
        <dbReference type="EMBL" id="GES37449.1"/>
    </source>
</evidence>
<organism evidence="3 4">
    <name type="scientific">Rhodococcus aetherivorans</name>
    <dbReference type="NCBI Taxonomy" id="191292"/>
    <lineage>
        <taxon>Bacteria</taxon>
        <taxon>Bacillati</taxon>
        <taxon>Actinomycetota</taxon>
        <taxon>Actinomycetes</taxon>
        <taxon>Mycobacteriales</taxon>
        <taxon>Nocardiaceae</taxon>
        <taxon>Rhodococcus</taxon>
    </lineage>
</organism>
<dbReference type="Proteomes" id="UP000325466">
    <property type="component" value="Unassembled WGS sequence"/>
</dbReference>
<reference evidence="3 4" key="1">
    <citation type="journal article" date="2018" name="Biodegradation">
        <title>1,4-Dioxane degradation characteristics of Rhodococcus aetherivorans JCM 14343.</title>
        <authorList>
            <person name="Inoue D."/>
            <person name="Tsunoda T."/>
            <person name="Yamamoto N."/>
            <person name="Ike M."/>
            <person name="Sei K."/>
        </authorList>
    </citation>
    <scope>NUCLEOTIDE SEQUENCE [LARGE SCALE GENOMIC DNA]</scope>
    <source>
        <strain evidence="3 4">JCM 14343</strain>
    </source>
</reference>
<dbReference type="EMBL" id="BLAH01000085">
    <property type="protein sequence ID" value="GES37449.1"/>
    <property type="molecule type" value="Genomic_DNA"/>
</dbReference>
<dbReference type="InterPro" id="IPR000073">
    <property type="entry name" value="AB_hydrolase_1"/>
</dbReference>
<evidence type="ECO:0000259" key="2">
    <source>
        <dbReference type="Pfam" id="PF00561"/>
    </source>
</evidence>
<feature type="region of interest" description="Disordered" evidence="1">
    <location>
        <begin position="181"/>
        <end position="210"/>
    </location>
</feature>
<dbReference type="GO" id="GO:0016787">
    <property type="term" value="F:hydrolase activity"/>
    <property type="evidence" value="ECO:0007669"/>
    <property type="project" value="UniProtKB-KW"/>
</dbReference>
<feature type="compositionally biased region" description="Low complexity" evidence="1">
    <location>
        <begin position="181"/>
        <end position="190"/>
    </location>
</feature>
<evidence type="ECO:0000256" key="1">
    <source>
        <dbReference type="SAM" id="MobiDB-lite"/>
    </source>
</evidence>
<dbReference type="PRINTS" id="PR00111">
    <property type="entry name" value="ABHYDROLASE"/>
</dbReference>
<accession>A0ABQ0YLQ8</accession>
<dbReference type="SUPFAM" id="SSF53474">
    <property type="entry name" value="alpha/beta-Hydrolases"/>
    <property type="match status" value="1"/>
</dbReference>